<dbReference type="PANTHER" id="PTHR10204:SF34">
    <property type="entry name" value="NAD(P)H DEHYDROGENASE [QUINONE] 1 ISOFORM 1"/>
    <property type="match status" value="1"/>
</dbReference>
<evidence type="ECO:0000259" key="3">
    <source>
        <dbReference type="Pfam" id="PF02525"/>
    </source>
</evidence>
<evidence type="ECO:0000313" key="4">
    <source>
        <dbReference type="EMBL" id="WTU76755.1"/>
    </source>
</evidence>
<feature type="domain" description="Flavodoxin-like fold" evidence="3">
    <location>
        <begin position="1"/>
        <end position="189"/>
    </location>
</feature>
<dbReference type="InterPro" id="IPR003680">
    <property type="entry name" value="Flavodoxin_fold"/>
</dbReference>
<gene>
    <name evidence="4" type="ORF">OG327_27395</name>
</gene>
<organism evidence="4">
    <name type="scientific">Streptomyces sp. NBC_00049</name>
    <dbReference type="NCBI Taxonomy" id="2903617"/>
    <lineage>
        <taxon>Bacteria</taxon>
        <taxon>Bacillati</taxon>
        <taxon>Actinomycetota</taxon>
        <taxon>Actinomycetes</taxon>
        <taxon>Kitasatosporales</taxon>
        <taxon>Streptomycetaceae</taxon>
        <taxon>Streptomyces</taxon>
    </lineage>
</organism>
<dbReference type="GO" id="GO:0005829">
    <property type="term" value="C:cytosol"/>
    <property type="evidence" value="ECO:0007669"/>
    <property type="project" value="TreeGrafter"/>
</dbReference>
<protein>
    <submittedName>
        <fullName evidence="4">NAD(P)H-dependent oxidoreductase</fullName>
    </submittedName>
</protein>
<evidence type="ECO:0000256" key="2">
    <source>
        <dbReference type="ARBA" id="ARBA00023002"/>
    </source>
</evidence>
<name>A0AAU2JXB5_9ACTN</name>
<dbReference type="InterPro" id="IPR029039">
    <property type="entry name" value="Flavoprotein-like_sf"/>
</dbReference>
<keyword evidence="2" id="KW-0560">Oxidoreductase</keyword>
<reference evidence="4" key="1">
    <citation type="submission" date="2022-10" db="EMBL/GenBank/DDBJ databases">
        <title>The complete genomes of actinobacterial strains from the NBC collection.</title>
        <authorList>
            <person name="Joergensen T.S."/>
            <person name="Alvarez Arevalo M."/>
            <person name="Sterndorff E.B."/>
            <person name="Faurdal D."/>
            <person name="Vuksanovic O."/>
            <person name="Mourched A.-S."/>
            <person name="Charusanti P."/>
            <person name="Shaw S."/>
            <person name="Blin K."/>
            <person name="Weber T."/>
        </authorList>
    </citation>
    <scope>NUCLEOTIDE SEQUENCE</scope>
    <source>
        <strain evidence="4">NBC_00049</strain>
    </source>
</reference>
<dbReference type="Pfam" id="PF02525">
    <property type="entry name" value="Flavodoxin_2"/>
    <property type="match status" value="1"/>
</dbReference>
<dbReference type="EMBL" id="CP108264">
    <property type="protein sequence ID" value="WTU76755.1"/>
    <property type="molecule type" value="Genomic_DNA"/>
</dbReference>
<dbReference type="SUPFAM" id="SSF52218">
    <property type="entry name" value="Flavoproteins"/>
    <property type="match status" value="1"/>
</dbReference>
<comment type="similarity">
    <text evidence="1">Belongs to the NAD(P)H dehydrogenase (quinone) family.</text>
</comment>
<dbReference type="PANTHER" id="PTHR10204">
    <property type="entry name" value="NAD P H OXIDOREDUCTASE-RELATED"/>
    <property type="match status" value="1"/>
</dbReference>
<evidence type="ECO:0000256" key="1">
    <source>
        <dbReference type="ARBA" id="ARBA00006252"/>
    </source>
</evidence>
<dbReference type="InterPro" id="IPR051545">
    <property type="entry name" value="NAD(P)H_dehydrogenase_qn"/>
</dbReference>
<dbReference type="GO" id="GO:0003955">
    <property type="term" value="F:NAD(P)H dehydrogenase (quinone) activity"/>
    <property type="evidence" value="ECO:0007669"/>
    <property type="project" value="TreeGrafter"/>
</dbReference>
<dbReference type="AlphaFoldDB" id="A0AAU2JXB5"/>
<dbReference type="Gene3D" id="3.40.50.360">
    <property type="match status" value="1"/>
</dbReference>
<proteinExistence type="inferred from homology"/>
<sequence length="196" mass="22219">MKTMVIFNHPYEGSYCAAVREAVVAGLKRAQADVDVLHLDQEGFNPVMTTEELAGFSQGVAYDPKVLDYQARIADSDHLVFIFPIWWELMPALTKGFMDKVLLKGFAYEEVGPPPRFVSRLPKVKSVTLITTMTIPQAIYRFYFGNAIKKAFFTGGFKKIGIKKTKWISLPSVKSVSQEKREKWLSDIENQFAQLT</sequence>
<accession>A0AAU2JXB5</accession>